<accession>N1Q302</accession>
<dbReference type="Proteomes" id="UP000016933">
    <property type="component" value="Unassembled WGS sequence"/>
</dbReference>
<evidence type="ECO:0000313" key="1">
    <source>
        <dbReference type="EMBL" id="EME50131.1"/>
    </source>
</evidence>
<reference evidence="2" key="1">
    <citation type="journal article" date="2012" name="PLoS Genet.">
        <title>The genomes of the fungal plant pathogens Cladosporium fulvum and Dothistroma septosporum reveal adaptation to different hosts and lifestyles but also signatures of common ancestry.</title>
        <authorList>
            <person name="de Wit P.J.G.M."/>
            <person name="van der Burgt A."/>
            <person name="Oekmen B."/>
            <person name="Stergiopoulos I."/>
            <person name="Abd-Elsalam K.A."/>
            <person name="Aerts A.L."/>
            <person name="Bahkali A.H."/>
            <person name="Beenen H.G."/>
            <person name="Chettri P."/>
            <person name="Cox M.P."/>
            <person name="Datema E."/>
            <person name="de Vries R.P."/>
            <person name="Dhillon B."/>
            <person name="Ganley A.R."/>
            <person name="Griffiths S.A."/>
            <person name="Guo Y."/>
            <person name="Hamelin R.C."/>
            <person name="Henrissat B."/>
            <person name="Kabir M.S."/>
            <person name="Jashni M.K."/>
            <person name="Kema G."/>
            <person name="Klaubauf S."/>
            <person name="Lapidus A."/>
            <person name="Levasseur A."/>
            <person name="Lindquist E."/>
            <person name="Mehrabi R."/>
            <person name="Ohm R.A."/>
            <person name="Owen T.J."/>
            <person name="Salamov A."/>
            <person name="Schwelm A."/>
            <person name="Schijlen E."/>
            <person name="Sun H."/>
            <person name="van den Burg H.A."/>
            <person name="van Ham R.C.H.J."/>
            <person name="Zhang S."/>
            <person name="Goodwin S.B."/>
            <person name="Grigoriev I.V."/>
            <person name="Collemare J."/>
            <person name="Bradshaw R.E."/>
        </authorList>
    </citation>
    <scope>NUCLEOTIDE SEQUENCE [LARGE SCALE GENOMIC DNA]</scope>
    <source>
        <strain evidence="2">NZE10 / CBS 128990</strain>
    </source>
</reference>
<sequence length="217" mass="23622">MAKNMWKQHPTSCDREKSILSAYWSECSAESVVLLDPSVRTRAPLLQAGGTCIALPTSTFPSHYLVDGRSVTHENLKSAMIACTTRLLHELWKLKLTSRSGKQRVHLRAIEFAEDRPSSKPFLQGTVSQQTLGQVEAGMCAWTLSERSSSTSLSALSSQDRSGRTSRGSSDAPLYIFAVASGEHDGDGDAEVPRRVPSCCGQPCVDVVRREYGHGAP</sequence>
<name>N1Q302_DOTSN</name>
<organism evidence="1 2">
    <name type="scientific">Dothistroma septosporum (strain NZE10 / CBS 128990)</name>
    <name type="common">Red band needle blight fungus</name>
    <name type="synonym">Mycosphaerella pini</name>
    <dbReference type="NCBI Taxonomy" id="675120"/>
    <lineage>
        <taxon>Eukaryota</taxon>
        <taxon>Fungi</taxon>
        <taxon>Dikarya</taxon>
        <taxon>Ascomycota</taxon>
        <taxon>Pezizomycotina</taxon>
        <taxon>Dothideomycetes</taxon>
        <taxon>Dothideomycetidae</taxon>
        <taxon>Mycosphaerellales</taxon>
        <taxon>Mycosphaerellaceae</taxon>
        <taxon>Dothistroma</taxon>
    </lineage>
</organism>
<protein>
    <submittedName>
        <fullName evidence="1">Uncharacterized protein</fullName>
    </submittedName>
</protein>
<dbReference type="HOGENOM" id="CLU_1272270_0_0_1"/>
<proteinExistence type="predicted"/>
<dbReference type="EMBL" id="KB446535">
    <property type="protein sequence ID" value="EME50131.1"/>
    <property type="molecule type" value="Genomic_DNA"/>
</dbReference>
<gene>
    <name evidence="1" type="ORF">DOTSEDRAFT_31245</name>
</gene>
<keyword evidence="2" id="KW-1185">Reference proteome</keyword>
<evidence type="ECO:0000313" key="2">
    <source>
        <dbReference type="Proteomes" id="UP000016933"/>
    </source>
</evidence>
<reference evidence="1 2" key="2">
    <citation type="journal article" date="2012" name="PLoS Pathog.">
        <title>Diverse lifestyles and strategies of plant pathogenesis encoded in the genomes of eighteen Dothideomycetes fungi.</title>
        <authorList>
            <person name="Ohm R.A."/>
            <person name="Feau N."/>
            <person name="Henrissat B."/>
            <person name="Schoch C.L."/>
            <person name="Horwitz B.A."/>
            <person name="Barry K.W."/>
            <person name="Condon B.J."/>
            <person name="Copeland A.C."/>
            <person name="Dhillon B."/>
            <person name="Glaser F."/>
            <person name="Hesse C.N."/>
            <person name="Kosti I."/>
            <person name="LaButti K."/>
            <person name="Lindquist E.A."/>
            <person name="Lucas S."/>
            <person name="Salamov A.A."/>
            <person name="Bradshaw R.E."/>
            <person name="Ciuffetti L."/>
            <person name="Hamelin R.C."/>
            <person name="Kema G.H.J."/>
            <person name="Lawrence C."/>
            <person name="Scott J.A."/>
            <person name="Spatafora J.W."/>
            <person name="Turgeon B.G."/>
            <person name="de Wit P.J.G.M."/>
            <person name="Zhong S."/>
            <person name="Goodwin S.B."/>
            <person name="Grigoriev I.V."/>
        </authorList>
    </citation>
    <scope>NUCLEOTIDE SEQUENCE [LARGE SCALE GENOMIC DNA]</scope>
    <source>
        <strain evidence="2">NZE10 / CBS 128990</strain>
    </source>
</reference>
<dbReference type="AlphaFoldDB" id="N1Q302"/>